<dbReference type="EMBL" id="JARKIE010000014">
    <property type="protein sequence ID" value="KAJ7702792.1"/>
    <property type="molecule type" value="Genomic_DNA"/>
</dbReference>
<gene>
    <name evidence="1" type="ORF">B0H17DRAFT_1127731</name>
</gene>
<evidence type="ECO:0000313" key="1">
    <source>
        <dbReference type="EMBL" id="KAJ7702792.1"/>
    </source>
</evidence>
<reference evidence="1" key="1">
    <citation type="submission" date="2023-03" db="EMBL/GenBank/DDBJ databases">
        <title>Massive genome expansion in bonnet fungi (Mycena s.s.) driven by repeated elements and novel gene families across ecological guilds.</title>
        <authorList>
            <consortium name="Lawrence Berkeley National Laboratory"/>
            <person name="Harder C.B."/>
            <person name="Miyauchi S."/>
            <person name="Viragh M."/>
            <person name="Kuo A."/>
            <person name="Thoen E."/>
            <person name="Andreopoulos B."/>
            <person name="Lu D."/>
            <person name="Skrede I."/>
            <person name="Drula E."/>
            <person name="Henrissat B."/>
            <person name="Morin E."/>
            <person name="Kohler A."/>
            <person name="Barry K."/>
            <person name="LaButti K."/>
            <person name="Morin E."/>
            <person name="Salamov A."/>
            <person name="Lipzen A."/>
            <person name="Mereny Z."/>
            <person name="Hegedus B."/>
            <person name="Baldrian P."/>
            <person name="Stursova M."/>
            <person name="Weitz H."/>
            <person name="Taylor A."/>
            <person name="Grigoriev I.V."/>
            <person name="Nagy L.G."/>
            <person name="Martin F."/>
            <person name="Kauserud H."/>
        </authorList>
    </citation>
    <scope>NUCLEOTIDE SEQUENCE</scope>
    <source>
        <strain evidence="1">CBHHK067</strain>
    </source>
</reference>
<evidence type="ECO:0000313" key="2">
    <source>
        <dbReference type="Proteomes" id="UP001221757"/>
    </source>
</evidence>
<keyword evidence="2" id="KW-1185">Reference proteome</keyword>
<dbReference type="AlphaFoldDB" id="A0AAD7E129"/>
<protein>
    <submittedName>
        <fullName evidence="1">Uncharacterized protein</fullName>
    </submittedName>
</protein>
<accession>A0AAD7E129</accession>
<organism evidence="1 2">
    <name type="scientific">Mycena rosella</name>
    <name type="common">Pink bonnet</name>
    <name type="synonym">Agaricus rosellus</name>
    <dbReference type="NCBI Taxonomy" id="1033263"/>
    <lineage>
        <taxon>Eukaryota</taxon>
        <taxon>Fungi</taxon>
        <taxon>Dikarya</taxon>
        <taxon>Basidiomycota</taxon>
        <taxon>Agaricomycotina</taxon>
        <taxon>Agaricomycetes</taxon>
        <taxon>Agaricomycetidae</taxon>
        <taxon>Agaricales</taxon>
        <taxon>Marasmiineae</taxon>
        <taxon>Mycenaceae</taxon>
        <taxon>Mycena</taxon>
    </lineage>
</organism>
<dbReference type="Proteomes" id="UP001221757">
    <property type="component" value="Unassembled WGS sequence"/>
</dbReference>
<proteinExistence type="predicted"/>
<name>A0AAD7E129_MYCRO</name>
<sequence>MCSTKCMRSARDLPARYRGSRNKVQHASAINSRRKAWAAIRRGRVGSGEEKLARTTEGEGAGLLSVGDIGNPKALKRDPRVEDAEGPARYHFSLYPRRISAAEERVFRWFSKRASEIIVQPNTRETFTATQPLPERLWLVEIEAIGEVV</sequence>
<comment type="caution">
    <text evidence="1">The sequence shown here is derived from an EMBL/GenBank/DDBJ whole genome shotgun (WGS) entry which is preliminary data.</text>
</comment>